<feature type="compositionally biased region" description="Polar residues" evidence="1">
    <location>
        <begin position="241"/>
        <end position="256"/>
    </location>
</feature>
<proteinExistence type="predicted"/>
<feature type="compositionally biased region" description="Basic and acidic residues" evidence="1">
    <location>
        <begin position="336"/>
        <end position="345"/>
    </location>
</feature>
<accession>A0AAJ0LVN1</accession>
<evidence type="ECO:0000256" key="1">
    <source>
        <dbReference type="SAM" id="MobiDB-lite"/>
    </source>
</evidence>
<gene>
    <name evidence="2" type="ORF">LTR09_001920</name>
</gene>
<feature type="compositionally biased region" description="Basic and acidic residues" evidence="1">
    <location>
        <begin position="107"/>
        <end position="135"/>
    </location>
</feature>
<sequence>MAYYHDPYDSGTRSSRTYDSHYARPREDHLKPTTRRRAGETTSEAQHRDHRAQRSPNREAKNGHDTRHDYPPHLPPDTGRPGFRREPSRLRKRRSWPPLPSCEDEATSLKKEAGSQRLLRDLSKDEVPSRGRVDQEPMIEDVPEYINKDERRFVMGGRGSPDKQPTPPTSEDERARRRARRRPSKLDMNFKKVDDSVPEILSKRTSSPYAFTTASHTPAKEDIAGGRFLSPDDILSPPPTDSTSLRARAGSKSQPVSPRRDSARYSRESRPDKDYFSLSSENAIDDEERYEAKAGAKDKPASYPPSRDDPNSGPRTSVVDFAPAAPQPASNPIRKRNLDARRNTDTESTLPTMQRLNGDRTRRAAPLAAAAALSGLGVAMASSPQNSLSASEYPRPRSRESSYVRSRGPSPASSAVGAADSSAPQRSPRVSAEFFWDDSYDRPPTRESSVSSSRPQSPSPRTPNDSPRLPKSDLDWSTLLAANACRKAKPPSRLASSMQQESVSRSGGHMRQASSTTSRVESLPYPVDDGPMSPSVWMPSERTHQYFPESRHNTDMPIMQEPKTMLRPESPAPGSSAYPSIASSRLGARPSMPTRHSTADLPQRTRQQQADKPRANESKRTAQPASSETKKDLQALMKKPLPPCSRIEPVAGHTEWYTLVGAPSLDFCPDCVADVFDRTIFRNSFRRSPPMNLNSQVQCALGGMPWIRLAWLLTLQQQRTDLRLLQDLAEVEETSKPCPGNDLALRTWYGLRDADGYFLKDFRICYSDVRKIESLLPTLSGMFVRLPQRMADEKGLCAIRPEGNRFSIYIDALISTHEKALAAHSNPNPKPFISLVNWRSRMAECSKDSLLKNGLWHFMPNLPELTICEDCFATVVEPEIEKDNDIAMRFNRTIQPVYCEGIGVSCQLYSPRMRKVFARAIRDKDMKYLARKARERRDAELRLQERYRAVVQKAKRVSWSSADGRDDERILNREIERISEEWKAEWE</sequence>
<evidence type="ECO:0000313" key="2">
    <source>
        <dbReference type="EMBL" id="KAK3056882.1"/>
    </source>
</evidence>
<dbReference type="AlphaFoldDB" id="A0AAJ0LVN1"/>
<feature type="compositionally biased region" description="Polar residues" evidence="1">
    <location>
        <begin position="203"/>
        <end position="216"/>
    </location>
</feature>
<reference evidence="2" key="1">
    <citation type="submission" date="2023-04" db="EMBL/GenBank/DDBJ databases">
        <title>Black Yeasts Isolated from many extreme environments.</title>
        <authorList>
            <person name="Coleine C."/>
            <person name="Stajich J.E."/>
            <person name="Selbmann L."/>
        </authorList>
    </citation>
    <scope>NUCLEOTIDE SEQUENCE</scope>
    <source>
        <strain evidence="2">CCFEE 5312</strain>
    </source>
</reference>
<feature type="compositionally biased region" description="Polar residues" evidence="1">
    <location>
        <begin position="494"/>
        <end position="505"/>
    </location>
</feature>
<feature type="compositionally biased region" description="Low complexity" evidence="1">
    <location>
        <begin position="446"/>
        <end position="456"/>
    </location>
</feature>
<feature type="compositionally biased region" description="Basic and acidic residues" evidence="1">
    <location>
        <begin position="290"/>
        <end position="310"/>
    </location>
</feature>
<feature type="compositionally biased region" description="Basic and acidic residues" evidence="1">
    <location>
        <begin position="16"/>
        <end position="31"/>
    </location>
</feature>
<dbReference type="EMBL" id="JAWDJX010000004">
    <property type="protein sequence ID" value="KAK3056882.1"/>
    <property type="molecule type" value="Genomic_DNA"/>
</dbReference>
<feature type="compositionally biased region" description="Basic and acidic residues" evidence="1">
    <location>
        <begin position="609"/>
        <end position="620"/>
    </location>
</feature>
<comment type="caution">
    <text evidence="2">The sequence shown here is derived from an EMBL/GenBank/DDBJ whole genome shotgun (WGS) entry which is preliminary data.</text>
</comment>
<feature type="compositionally biased region" description="Basic and acidic residues" evidence="1">
    <location>
        <begin position="184"/>
        <end position="195"/>
    </location>
</feature>
<keyword evidence="3" id="KW-1185">Reference proteome</keyword>
<feature type="region of interest" description="Disordered" evidence="1">
    <location>
        <begin position="380"/>
        <end position="473"/>
    </location>
</feature>
<name>A0AAJ0LVN1_9PEZI</name>
<feature type="compositionally biased region" description="Low complexity" evidence="1">
    <location>
        <begin position="403"/>
        <end position="423"/>
    </location>
</feature>
<feature type="region of interest" description="Disordered" evidence="1">
    <location>
        <begin position="564"/>
        <end position="640"/>
    </location>
</feature>
<feature type="compositionally biased region" description="Polar residues" evidence="1">
    <location>
        <begin position="346"/>
        <end position="355"/>
    </location>
</feature>
<evidence type="ECO:0000313" key="3">
    <source>
        <dbReference type="Proteomes" id="UP001271007"/>
    </source>
</evidence>
<feature type="region of interest" description="Disordered" evidence="1">
    <location>
        <begin position="486"/>
        <end position="539"/>
    </location>
</feature>
<feature type="compositionally biased region" description="Basic and acidic residues" evidence="1">
    <location>
        <begin position="56"/>
        <end position="71"/>
    </location>
</feature>
<feature type="compositionally biased region" description="Basic and acidic residues" evidence="1">
    <location>
        <begin position="258"/>
        <end position="275"/>
    </location>
</feature>
<protein>
    <submittedName>
        <fullName evidence="2">Uncharacterized protein</fullName>
    </submittedName>
</protein>
<dbReference type="Proteomes" id="UP001271007">
    <property type="component" value="Unassembled WGS sequence"/>
</dbReference>
<feature type="region of interest" description="Disordered" evidence="1">
    <location>
        <begin position="1"/>
        <end position="363"/>
    </location>
</feature>
<organism evidence="2 3">
    <name type="scientific">Extremus antarcticus</name>
    <dbReference type="NCBI Taxonomy" id="702011"/>
    <lineage>
        <taxon>Eukaryota</taxon>
        <taxon>Fungi</taxon>
        <taxon>Dikarya</taxon>
        <taxon>Ascomycota</taxon>
        <taxon>Pezizomycotina</taxon>
        <taxon>Dothideomycetes</taxon>
        <taxon>Dothideomycetidae</taxon>
        <taxon>Mycosphaerellales</taxon>
        <taxon>Extremaceae</taxon>
        <taxon>Extremus</taxon>
    </lineage>
</organism>